<dbReference type="Pfam" id="PF01048">
    <property type="entry name" value="PNP_UDP_1"/>
    <property type="match status" value="1"/>
</dbReference>
<evidence type="ECO:0000259" key="2">
    <source>
        <dbReference type="Pfam" id="PF01048"/>
    </source>
</evidence>
<dbReference type="InterPro" id="IPR035994">
    <property type="entry name" value="Nucleoside_phosphorylase_sf"/>
</dbReference>
<dbReference type="GO" id="GO:0009116">
    <property type="term" value="P:nucleoside metabolic process"/>
    <property type="evidence" value="ECO:0007669"/>
    <property type="project" value="InterPro"/>
</dbReference>
<dbReference type="Gene3D" id="1.25.40.20">
    <property type="entry name" value="Ankyrin repeat-containing domain"/>
    <property type="match status" value="2"/>
</dbReference>
<name>A0A3D8SMN1_9EURO</name>
<dbReference type="Gene3D" id="3.40.50.720">
    <property type="entry name" value="NAD(P)-binding Rossmann-like Domain"/>
    <property type="match status" value="1"/>
</dbReference>
<dbReference type="InterPro" id="IPR037461">
    <property type="entry name" value="CtCE2-like_dom"/>
</dbReference>
<dbReference type="CDD" id="cd01831">
    <property type="entry name" value="Endoglucanase_E_like"/>
    <property type="match status" value="1"/>
</dbReference>
<dbReference type="Pfam" id="PF13637">
    <property type="entry name" value="Ank_4"/>
    <property type="match status" value="1"/>
</dbReference>
<sequence>MSSSKRRLTRNDYTIGWISALPLEMAAAMAMLDDSHAPLPQPRGDHNSYHLGEIGTHNIVIACLPTGVYGTTSAAIVAKQMLLTFPSIEIGLMVGIGGGAPREGIDIRLGDVVVSTPTDRFPGVVQYDLGKTLADGGFQRTGTLNKPPEALLTAVSNLRARHKIRLNKMSAFLNSPPSTGNSTNDMFTYLGASHDVLFHPSYVHQTKGSCAGCDRTFELIRSSRNSTAPDIHYGLIASANQVMKDGQLRDKLAAEMGILCFEMEAAGLMDRFPCLVIRGICDYSDSHKNKQWQDYAAATAAAYAREILLLMPKTIAHSGSGGAQSIRSKLPISTSVFFGRQSELQQLDEHFSNSASARQTVTIWGNSGYGKTQLALHYITAHQSTYGFILWIDGSSLSTIEQTFREFSAQLRPQYQSQWGSGLVLDWLEQDTNQSWIMVFDGIESGDESDQADDFDIRSFFPRCAHGHILLVTTSSDLHLRLGLPAIHVEGLDEQTGANMLLRCARSKTTNPAAERSARYISRKLGGMPLAIEQAGSFLSYGLIPLGEYNKEFESRYSNITLKTPTRKFMGSYDKNRTVWTSFDMLYCVLEDKCPDAIRILHLIAFLGRGRIPFDIIYGKQVDQGDVAELTNSIPPIVPWLTSLRSDAIRFATVLDELEVTGFLSLYRTPDDSIIDSVSLHGLALAFVRSKMTLQETVDMSAASYFLNGQGLYGTGCKTNDSFLISHMARLSYVLDLFLTHVPNEMIQPPNGRYFELCASFAHLYARVCQSQGRMDAAADLWTLLLQARFLATGGCPPTCETHVQDMMEAAEISYRVGNLHSAIERYSLAVTWAEHRGFTETAIRAAGFLREVREKEELLQRNAQRAITAQSAPKMTPESAMCPPDLDDEEWGLKAAYEETLSLFGQNDQETIDRAQALASYYQAHDRPADESSFQRIIWTYYSDNFGELDVRTKQCFERPCDCYEAIDALGIKIRENLAFARCWAAALESRKLRALLESICSLDFLKAYSDGKDIIYHVLHIGEAENPHLAFYWAALQPLPLRGGLLDHMRLSSANGNNLSLCNVVQLPWSRSAVKLLLQMGADVHTENDDGMTALQLAAVARSTSCLETMLSHGVDVCKPSSDGETALHHAVSKGHAQGSLAACRLLLEHGADPSQRGSSGMTALHMSAVVLDSDVVKLLLDHGSSVGETDAAGRTALHIAAEQDDIDVAQALLTRITTIDQLNAEASSALLAAAAAGNSHFVQFLLDRGVSVNASDHWDCRALHLAAAHGHPTLVQLLLSRGASIFDVDSDGKTVLHYAVSTVHQEHYRSMPAGQTEVIELLLNEQIVGTLGTRALMRLVECRDNAGRTAMDEALASGNTVAYQILLEAANPRGRHFDRRERLEPLILGVLQDTELIMSSNPTSKPVLAVIGVGPGIGEAVSHHFASKGFAVALIARTESKLAKIQQTINDDLGQNASKYYVADARSEPSLQSTFTAIKSDLGPVAVLIYNAGSRRFTPRTILETSSDEFENFTRINLFGAFFAAKCVLPDMLANSGGTILFTGATGSIRGNAGVSSFSPGKFGLRSLSQIIAREFQASGIHAAHVIVDGPVESDLVGGVSSWLPSHVAPPRPRRRPSLVSDRCCTAIMWFRFFLTLACLASMASATIMENGQPRLDPWPGQLSTIDLDSSWRSYDADAPEISYKGRWDSKHISWWSCVYCLSAPAPYVLRFVVHSLTLVGPEHRGSNYNSWGRRIGTLDWLFTNVTADATYQFVGEGTHYEELPGDGDHIFEMRVQIAGASVDVDDHLTKPPAFKRKVEIIGGSLTGGQYATYETISSWSFIYAQGLGNVEFGITAYPGACLVDMQCYGGGVHGMIWYWHRASDPGSRARDMYGHEPEEWDVTAEQPADLVIIQMGGNDHRHPNEIPGENFFQGYVDLIENIHKHWPDASIVIMTQWGLWNKEDTEYVQTVIYEEEIQRVYEHFKDRKWRFVYLFHTDGILGHNDINPKNHPTDVGHIKIASHLLQWTNLMLGWDLNPRGEMQHGTLYWNDMEQY</sequence>
<dbReference type="Proteomes" id="UP000256690">
    <property type="component" value="Unassembled WGS sequence"/>
</dbReference>
<proteinExistence type="predicted"/>
<dbReference type="SUPFAM" id="SSF51735">
    <property type="entry name" value="NAD(P)-binding Rossmann-fold domains"/>
    <property type="match status" value="1"/>
</dbReference>
<dbReference type="OrthoDB" id="1577640at2759"/>
<keyword evidence="1" id="KW-0040">ANK repeat</keyword>
<dbReference type="InterPro" id="IPR002347">
    <property type="entry name" value="SDR_fam"/>
</dbReference>
<dbReference type="SMART" id="SM00248">
    <property type="entry name" value="ANK"/>
    <property type="match status" value="8"/>
</dbReference>
<dbReference type="Pfam" id="PF00106">
    <property type="entry name" value="adh_short"/>
    <property type="match status" value="1"/>
</dbReference>
<dbReference type="InterPro" id="IPR000845">
    <property type="entry name" value="Nucleoside_phosphorylase_d"/>
</dbReference>
<dbReference type="EMBL" id="PVWQ01000003">
    <property type="protein sequence ID" value="RDW87058.1"/>
    <property type="molecule type" value="Genomic_DNA"/>
</dbReference>
<dbReference type="RefSeq" id="XP_026606582.1">
    <property type="nucleotide sequence ID" value="XM_026745716.1"/>
</dbReference>
<evidence type="ECO:0000313" key="3">
    <source>
        <dbReference type="EMBL" id="RDW87058.1"/>
    </source>
</evidence>
<evidence type="ECO:0000313" key="4">
    <source>
        <dbReference type="Proteomes" id="UP000256690"/>
    </source>
</evidence>
<dbReference type="STRING" id="1810919.A0A3D8SMN1"/>
<feature type="repeat" description="ANK" evidence="1">
    <location>
        <begin position="1162"/>
        <end position="1194"/>
    </location>
</feature>
<dbReference type="SUPFAM" id="SSF53167">
    <property type="entry name" value="Purine and uridine phosphorylases"/>
    <property type="match status" value="1"/>
</dbReference>
<dbReference type="GeneID" id="38114070"/>
<organism evidence="3 4">
    <name type="scientific">Aspergillus mulundensis</name>
    <dbReference type="NCBI Taxonomy" id="1810919"/>
    <lineage>
        <taxon>Eukaryota</taxon>
        <taxon>Fungi</taxon>
        <taxon>Dikarya</taxon>
        <taxon>Ascomycota</taxon>
        <taxon>Pezizomycotina</taxon>
        <taxon>Eurotiomycetes</taxon>
        <taxon>Eurotiomycetidae</taxon>
        <taxon>Eurotiales</taxon>
        <taxon>Aspergillaceae</taxon>
        <taxon>Aspergillus</taxon>
        <taxon>Aspergillus subgen. Nidulantes</taxon>
    </lineage>
</organism>
<dbReference type="Gene3D" id="3.40.50.300">
    <property type="entry name" value="P-loop containing nucleotide triphosphate hydrolases"/>
    <property type="match status" value="1"/>
</dbReference>
<dbReference type="PROSITE" id="PS50088">
    <property type="entry name" value="ANK_REPEAT"/>
    <property type="match status" value="6"/>
</dbReference>
<dbReference type="PANTHER" id="PTHR46082:SF11">
    <property type="entry name" value="AAA+ ATPASE DOMAIN-CONTAINING PROTEIN-RELATED"/>
    <property type="match status" value="1"/>
</dbReference>
<keyword evidence="4" id="KW-1185">Reference proteome</keyword>
<dbReference type="PANTHER" id="PTHR46082">
    <property type="entry name" value="ATP/GTP-BINDING PROTEIN-RELATED"/>
    <property type="match status" value="1"/>
</dbReference>
<feature type="repeat" description="ANK" evidence="1">
    <location>
        <begin position="1228"/>
        <end position="1260"/>
    </location>
</feature>
<feature type="repeat" description="ANK" evidence="1">
    <location>
        <begin position="1125"/>
        <end position="1161"/>
    </location>
</feature>
<dbReference type="InterPro" id="IPR036514">
    <property type="entry name" value="SGNH_hydro_sf"/>
</dbReference>
<feature type="repeat" description="ANK" evidence="1">
    <location>
        <begin position="1265"/>
        <end position="1293"/>
    </location>
</feature>
<dbReference type="InterPro" id="IPR053137">
    <property type="entry name" value="NLR-like"/>
</dbReference>
<feature type="domain" description="Nucleoside phosphorylase" evidence="2">
    <location>
        <begin position="15"/>
        <end position="302"/>
    </location>
</feature>
<dbReference type="GO" id="GO:0052689">
    <property type="term" value="F:carboxylic ester hydrolase activity"/>
    <property type="evidence" value="ECO:0007669"/>
    <property type="project" value="InterPro"/>
</dbReference>
<dbReference type="Gene3D" id="3.40.50.1580">
    <property type="entry name" value="Nucleoside phosphorylase domain"/>
    <property type="match status" value="1"/>
</dbReference>
<accession>A0A3D8SMN1</accession>
<comment type="caution">
    <text evidence="3">The sequence shown here is derived from an EMBL/GenBank/DDBJ whole genome shotgun (WGS) entry which is preliminary data.</text>
</comment>
<dbReference type="SUPFAM" id="SSF48403">
    <property type="entry name" value="Ankyrin repeat"/>
    <property type="match status" value="2"/>
</dbReference>
<dbReference type="InterPro" id="IPR036291">
    <property type="entry name" value="NAD(P)-bd_dom_sf"/>
</dbReference>
<dbReference type="PROSITE" id="PS50297">
    <property type="entry name" value="ANK_REP_REGION"/>
    <property type="match status" value="6"/>
</dbReference>
<protein>
    <recommendedName>
        <fullName evidence="2">Nucleoside phosphorylase domain-containing protein</fullName>
    </recommendedName>
</protein>
<gene>
    <name evidence="3" type="ORF">DSM5745_03700</name>
</gene>
<dbReference type="InterPro" id="IPR036770">
    <property type="entry name" value="Ankyrin_rpt-contain_sf"/>
</dbReference>
<dbReference type="Pfam" id="PF12796">
    <property type="entry name" value="Ank_2"/>
    <property type="match status" value="2"/>
</dbReference>
<feature type="repeat" description="ANK" evidence="1">
    <location>
        <begin position="1092"/>
        <end position="1124"/>
    </location>
</feature>
<reference evidence="3 4" key="1">
    <citation type="journal article" date="2018" name="IMA Fungus">
        <title>IMA Genome-F 9: Draft genome sequence of Annulohypoxylon stygium, Aspergillus mulundensis, Berkeleyomyces basicola (syn. Thielaviopsis basicola), Ceratocystis smalleyi, two Cercospora beticola strains, Coleophoma cylindrospora, Fusarium fracticaudum, Phialophora cf. hyalina, and Morchella septimelata.</title>
        <authorList>
            <person name="Wingfield B.D."/>
            <person name="Bills G.F."/>
            <person name="Dong Y."/>
            <person name="Huang W."/>
            <person name="Nel W.J."/>
            <person name="Swalarsk-Parry B.S."/>
            <person name="Vaghefi N."/>
            <person name="Wilken P.M."/>
            <person name="An Z."/>
            <person name="de Beer Z.W."/>
            <person name="De Vos L."/>
            <person name="Chen L."/>
            <person name="Duong T.A."/>
            <person name="Gao Y."/>
            <person name="Hammerbacher A."/>
            <person name="Kikkert J.R."/>
            <person name="Li Y."/>
            <person name="Li H."/>
            <person name="Li K."/>
            <person name="Li Q."/>
            <person name="Liu X."/>
            <person name="Ma X."/>
            <person name="Naidoo K."/>
            <person name="Pethybridge S.J."/>
            <person name="Sun J."/>
            <person name="Steenkamp E.T."/>
            <person name="van der Nest M.A."/>
            <person name="van Wyk S."/>
            <person name="Wingfield M.J."/>
            <person name="Xiong C."/>
            <person name="Yue Q."/>
            <person name="Zhang X."/>
        </authorList>
    </citation>
    <scope>NUCLEOTIDE SEQUENCE [LARGE SCALE GENOMIC DNA]</scope>
    <source>
        <strain evidence="3 4">DSM 5745</strain>
    </source>
</reference>
<dbReference type="Gene3D" id="3.40.50.1110">
    <property type="entry name" value="SGNH hydrolase"/>
    <property type="match status" value="1"/>
</dbReference>
<dbReference type="SUPFAM" id="SSF52266">
    <property type="entry name" value="SGNH hydrolase"/>
    <property type="match status" value="1"/>
</dbReference>
<feature type="repeat" description="ANK" evidence="1">
    <location>
        <begin position="1195"/>
        <end position="1227"/>
    </location>
</feature>
<dbReference type="PRINTS" id="PR00081">
    <property type="entry name" value="GDHRDH"/>
</dbReference>
<dbReference type="SUPFAM" id="SSF52540">
    <property type="entry name" value="P-loop containing nucleoside triphosphate hydrolases"/>
    <property type="match status" value="1"/>
</dbReference>
<dbReference type="InterPro" id="IPR027417">
    <property type="entry name" value="P-loop_NTPase"/>
</dbReference>
<dbReference type="InterPro" id="IPR002110">
    <property type="entry name" value="Ankyrin_rpt"/>
</dbReference>
<evidence type="ECO:0000256" key="1">
    <source>
        <dbReference type="PROSITE-ProRule" id="PRU00023"/>
    </source>
</evidence>